<protein>
    <submittedName>
        <fullName evidence="4">Helix-turn-helix transcriptional regulator</fullName>
    </submittedName>
</protein>
<evidence type="ECO:0000256" key="2">
    <source>
        <dbReference type="ARBA" id="ARBA00023163"/>
    </source>
</evidence>
<evidence type="ECO:0000256" key="1">
    <source>
        <dbReference type="ARBA" id="ARBA00023015"/>
    </source>
</evidence>
<organism evidence="4 5">
    <name type="scientific">Nocardia acididurans</name>
    <dbReference type="NCBI Taxonomy" id="2802282"/>
    <lineage>
        <taxon>Bacteria</taxon>
        <taxon>Bacillati</taxon>
        <taxon>Actinomycetota</taxon>
        <taxon>Actinomycetes</taxon>
        <taxon>Mycobacteriales</taxon>
        <taxon>Nocardiaceae</taxon>
        <taxon>Nocardia</taxon>
    </lineage>
</organism>
<evidence type="ECO:0000313" key="4">
    <source>
        <dbReference type="EMBL" id="MBL1076525.1"/>
    </source>
</evidence>
<dbReference type="PROSITE" id="PS01124">
    <property type="entry name" value="HTH_ARAC_FAMILY_2"/>
    <property type="match status" value="1"/>
</dbReference>
<dbReference type="Pfam" id="PF12833">
    <property type="entry name" value="HTH_18"/>
    <property type="match status" value="1"/>
</dbReference>
<dbReference type="Proteomes" id="UP000602198">
    <property type="component" value="Unassembled WGS sequence"/>
</dbReference>
<dbReference type="InterPro" id="IPR018060">
    <property type="entry name" value="HTH_AraC"/>
</dbReference>
<keyword evidence="5" id="KW-1185">Reference proteome</keyword>
<dbReference type="PANTHER" id="PTHR43436:SF1">
    <property type="entry name" value="TRANSCRIPTIONAL REGULATORY PROTEIN"/>
    <property type="match status" value="1"/>
</dbReference>
<evidence type="ECO:0000259" key="3">
    <source>
        <dbReference type="PROSITE" id="PS01124"/>
    </source>
</evidence>
<dbReference type="Gene3D" id="1.10.10.60">
    <property type="entry name" value="Homeodomain-like"/>
    <property type="match status" value="1"/>
</dbReference>
<comment type="caution">
    <text evidence="4">The sequence shown here is derived from an EMBL/GenBank/DDBJ whole genome shotgun (WGS) entry which is preliminary data.</text>
</comment>
<dbReference type="EMBL" id="JAERRJ010000007">
    <property type="protein sequence ID" value="MBL1076525.1"/>
    <property type="molecule type" value="Genomic_DNA"/>
</dbReference>
<dbReference type="SUPFAM" id="SSF46689">
    <property type="entry name" value="Homeodomain-like"/>
    <property type="match status" value="1"/>
</dbReference>
<dbReference type="SMART" id="SM00342">
    <property type="entry name" value="HTH_ARAC"/>
    <property type="match status" value="1"/>
</dbReference>
<dbReference type="InterPro" id="IPR009057">
    <property type="entry name" value="Homeodomain-like_sf"/>
</dbReference>
<name>A0ABS1M8Q7_9NOCA</name>
<evidence type="ECO:0000313" key="5">
    <source>
        <dbReference type="Proteomes" id="UP000602198"/>
    </source>
</evidence>
<feature type="domain" description="HTH araC/xylS-type" evidence="3">
    <location>
        <begin position="167"/>
        <end position="264"/>
    </location>
</feature>
<dbReference type="PANTHER" id="PTHR43436">
    <property type="entry name" value="ARAC-FAMILY TRANSCRIPTIONAL REGULATOR"/>
    <property type="match status" value="1"/>
</dbReference>
<proteinExistence type="predicted"/>
<sequence length="276" mass="29737">MPGPGSTALPSTCYPTVWMSAGHALYAGPALDLEPHSGSVWCFAVGVDHPFTIRLGDADRFDTTTALIPPRTTHQLIAHGGRMIFAYLDPSSHRAQACRELMTDRTRAVGVGHTADQRLRELGATLLAATAAEIPIDGARSATETLGIAWLDLAAPALQQVMDARITEAVKIIHNDPAATVPAGELAAQAGLSESRFLHLFRQEAGTSLRRYRQWARLLHTATVFLAGHDLTRAATEAGFASPSHFADRFRITFGLSATRLLGSGARLRLLDQERN</sequence>
<accession>A0ABS1M8Q7</accession>
<keyword evidence="2" id="KW-0804">Transcription</keyword>
<keyword evidence="1" id="KW-0805">Transcription regulation</keyword>
<gene>
    <name evidence="4" type="ORF">JK358_19185</name>
</gene>
<reference evidence="4 5" key="1">
    <citation type="submission" date="2021-01" db="EMBL/GenBank/DDBJ databases">
        <title>WGS of actinomycetes isolated from Thailand.</title>
        <authorList>
            <person name="Thawai C."/>
        </authorList>
    </citation>
    <scope>NUCLEOTIDE SEQUENCE [LARGE SCALE GENOMIC DNA]</scope>
    <source>
        <strain evidence="4 5">LPG 2</strain>
    </source>
</reference>